<dbReference type="InterPro" id="IPR029063">
    <property type="entry name" value="SAM-dependent_MTases_sf"/>
</dbReference>
<dbReference type="AlphaFoldDB" id="A4BAP1"/>
<sequence length="315" mass="35386">MSEIALLISPETKSAYFQEAVSVAEQEFRWVMPGFDCRLEQRGPFNFLFTQADAEHYPLLLRLSFCQGLFVCEGDRFQPINLEPEFALHEDFVFGSKFKGKTNERLTQLLLNVGLAALPDHAKAHAKVLDPLAGRATSLLWAMRYGLNAWGIEPDGKAQDDVRQLVKKWCKVRRQSHRLRDGVLGNTGRKKDGQFIEFAVEPVKFRLAQGDARQADQLFPKEKFDLLISDVPYGVQHFAGDGTRNPLSLIEQALPAWKAVMKKHSQLVLAFNSYLPQRDALIQVLGDAGLTVADFSAPHRMSESIVRDVMIASAS</sequence>
<proteinExistence type="predicted"/>
<dbReference type="EMBL" id="AAOE01000002">
    <property type="protein sequence ID" value="EAR10997.1"/>
    <property type="molecule type" value="Genomic_DNA"/>
</dbReference>
<dbReference type="OrthoDB" id="1637728at2"/>
<protein>
    <submittedName>
        <fullName evidence="1">Uncharacterized protein</fullName>
    </submittedName>
</protein>
<keyword evidence="2" id="KW-1185">Reference proteome</keyword>
<dbReference type="Gene3D" id="3.40.50.150">
    <property type="entry name" value="Vaccinia Virus protein VP39"/>
    <property type="match status" value="1"/>
</dbReference>
<evidence type="ECO:0000313" key="1">
    <source>
        <dbReference type="EMBL" id="EAR10997.1"/>
    </source>
</evidence>
<organism evidence="1 2">
    <name type="scientific">Reinekea blandensis MED297</name>
    <dbReference type="NCBI Taxonomy" id="314283"/>
    <lineage>
        <taxon>Bacteria</taxon>
        <taxon>Pseudomonadati</taxon>
        <taxon>Pseudomonadota</taxon>
        <taxon>Gammaproteobacteria</taxon>
        <taxon>Oceanospirillales</taxon>
        <taxon>Saccharospirillaceae</taxon>
        <taxon>Reinekea</taxon>
    </lineage>
</organism>
<dbReference type="SUPFAM" id="SSF53335">
    <property type="entry name" value="S-adenosyl-L-methionine-dependent methyltransferases"/>
    <property type="match status" value="1"/>
</dbReference>
<evidence type="ECO:0000313" key="2">
    <source>
        <dbReference type="Proteomes" id="UP000005953"/>
    </source>
</evidence>
<dbReference type="RefSeq" id="WP_008041649.1">
    <property type="nucleotide sequence ID" value="NZ_CH724149.1"/>
</dbReference>
<dbReference type="Proteomes" id="UP000005953">
    <property type="component" value="Unassembled WGS sequence"/>
</dbReference>
<dbReference type="HOGENOM" id="CLU_070253_0_0_6"/>
<name>A4BAP1_9GAMM</name>
<comment type="caution">
    <text evidence="1">The sequence shown here is derived from an EMBL/GenBank/DDBJ whole genome shotgun (WGS) entry which is preliminary data.</text>
</comment>
<gene>
    <name evidence="1" type="ORF">MED297_10816</name>
</gene>
<accession>A4BAP1</accession>
<reference evidence="1 2" key="1">
    <citation type="submission" date="2006-02" db="EMBL/GenBank/DDBJ databases">
        <authorList>
            <person name="Pinhassi J."/>
            <person name="Pedros-Alio C."/>
            <person name="Ferriera S."/>
            <person name="Johnson J."/>
            <person name="Kravitz S."/>
            <person name="Halpern A."/>
            <person name="Remington K."/>
            <person name="Beeson K."/>
            <person name="Tran B."/>
            <person name="Rogers Y.-H."/>
            <person name="Friedman R."/>
            <person name="Venter J.C."/>
        </authorList>
    </citation>
    <scope>NUCLEOTIDE SEQUENCE [LARGE SCALE GENOMIC DNA]</scope>
    <source>
        <strain evidence="1 2">MED297</strain>
    </source>
</reference>